<sequence length="859" mass="93303">MRSDSDVRKRPRFVVVAVGRRPPFLSAVVAALSDLAGAADTDGATGPTDPVGTVARELVAGVTLPPGPRDAWPDTYDRALARARRFLDRAVPAAEICLVSADTFGDAASGLRRLTRDGHEGDDVLALVLVDASHAAIPSTADGVRTGLGRLRAALADRVHCELSAYTVFVYDDAALGPALVAHPFTRRQLPALPWVLAADIVCAFTDYVQLRYAGSALRGTVSGAPTLLAGELADFLDQRAGTAWGLHYYTGSVVAGLIADLEARAARTGNPVLRGPSEHSLAAGALARWQLDAAPFLIVVTSGMIDEFRGTLANLRDAGARGFLVCADSPKDTWFPFQGTVHGAEDSREVLRARGIPFRYLDDPDRAARQLREAFTLYDAERGPVVLLATPEVLRTPSEPVRETPPAPRASRTRAAVSEDAFAPVMHLINNGPDRVLWQCGRLDAEERRLVQDIAARAGIGLADSLTRPGSVSRYQDGEVVPEYLGTLGVYGYSDRVHDFLHREGRLRARGEQCLFFLKSRIPEAATPFSRRALDRSLHIVQVTREEAHMAPFTDHRLRCEGRDFLREAARRLCVPEPLRARRRRALAESRDSASDVVHELPLAPMSPNYFFSRLGQVLDTLITTHGYTYTGIFDVGRGGLSAIRNLPRTGPGFSGWYGRALMGDALQAVPAVALTRKGNVLAFVGDGATALVPGILPTLVQEISVNAHRLTGNVSVFQLIDGGHSVIRTYREGRQAGEADRQTQVLHLLDGEWERTVEGVKVSHRHLTDVRPGELADRLRRPSSIDFYSVPMAHNNEGDGLSLLSSLGWQRDRLPELTFGMARRPGPARTGFPLPGTRPDGDTGVEAATRPHEGERR</sequence>
<organism evidence="2 3">
    <name type="scientific">Streptomyces iconiensis</name>
    <dbReference type="NCBI Taxonomy" id="1384038"/>
    <lineage>
        <taxon>Bacteria</taxon>
        <taxon>Bacillati</taxon>
        <taxon>Actinomycetota</taxon>
        <taxon>Actinomycetes</taxon>
        <taxon>Kitasatosporales</taxon>
        <taxon>Streptomycetaceae</taxon>
        <taxon>Streptomyces</taxon>
    </lineage>
</organism>
<name>A0ABT6ZYE3_9ACTN</name>
<evidence type="ECO:0000313" key="2">
    <source>
        <dbReference type="EMBL" id="MDJ1133661.1"/>
    </source>
</evidence>
<evidence type="ECO:0000256" key="1">
    <source>
        <dbReference type="SAM" id="MobiDB-lite"/>
    </source>
</evidence>
<dbReference type="EMBL" id="JANCPR020000015">
    <property type="protein sequence ID" value="MDJ1133661.1"/>
    <property type="molecule type" value="Genomic_DNA"/>
</dbReference>
<dbReference type="Gene3D" id="3.40.50.1220">
    <property type="entry name" value="TPP-binding domain"/>
    <property type="match status" value="1"/>
</dbReference>
<dbReference type="Proteomes" id="UP001214441">
    <property type="component" value="Unassembled WGS sequence"/>
</dbReference>
<protein>
    <submittedName>
        <fullName evidence="2">Uncharacterized protein</fullName>
    </submittedName>
</protein>
<proteinExistence type="predicted"/>
<reference evidence="2 3" key="1">
    <citation type="submission" date="2023-05" db="EMBL/GenBank/DDBJ databases">
        <title>Streptantibioticus silvisoli sp. nov., acidotolerant actinomycetes 1 from pine litter.</title>
        <authorList>
            <person name="Swiecimska M."/>
            <person name="Golinska P."/>
            <person name="Sangal V."/>
            <person name="Wachnowicz B."/>
            <person name="Goodfellow M."/>
        </authorList>
    </citation>
    <scope>NUCLEOTIDE SEQUENCE [LARGE SCALE GENOMIC DNA]</scope>
    <source>
        <strain evidence="2 3">DSM 42109</strain>
    </source>
</reference>
<gene>
    <name evidence="2" type="ORF">NMN56_017150</name>
</gene>
<feature type="region of interest" description="Disordered" evidence="1">
    <location>
        <begin position="822"/>
        <end position="859"/>
    </location>
</feature>
<evidence type="ECO:0000313" key="3">
    <source>
        <dbReference type="Proteomes" id="UP001214441"/>
    </source>
</evidence>
<comment type="caution">
    <text evidence="2">The sequence shown here is derived from an EMBL/GenBank/DDBJ whole genome shotgun (WGS) entry which is preliminary data.</text>
</comment>
<accession>A0ABT6ZYE3</accession>
<dbReference type="RefSeq" id="WP_274045334.1">
    <property type="nucleotide sequence ID" value="NZ_JANCPR020000015.1"/>
</dbReference>
<dbReference type="Gene3D" id="3.40.50.970">
    <property type="match status" value="1"/>
</dbReference>
<keyword evidence="3" id="KW-1185">Reference proteome</keyword>